<organism evidence="2 3">
    <name type="scientific">Stylosanthes scabra</name>
    <dbReference type="NCBI Taxonomy" id="79078"/>
    <lineage>
        <taxon>Eukaryota</taxon>
        <taxon>Viridiplantae</taxon>
        <taxon>Streptophyta</taxon>
        <taxon>Embryophyta</taxon>
        <taxon>Tracheophyta</taxon>
        <taxon>Spermatophyta</taxon>
        <taxon>Magnoliopsida</taxon>
        <taxon>eudicotyledons</taxon>
        <taxon>Gunneridae</taxon>
        <taxon>Pentapetalae</taxon>
        <taxon>rosids</taxon>
        <taxon>fabids</taxon>
        <taxon>Fabales</taxon>
        <taxon>Fabaceae</taxon>
        <taxon>Papilionoideae</taxon>
        <taxon>50 kb inversion clade</taxon>
        <taxon>dalbergioids sensu lato</taxon>
        <taxon>Dalbergieae</taxon>
        <taxon>Pterocarpus clade</taxon>
        <taxon>Stylosanthes</taxon>
    </lineage>
</organism>
<feature type="region of interest" description="Disordered" evidence="1">
    <location>
        <begin position="169"/>
        <end position="213"/>
    </location>
</feature>
<proteinExistence type="predicted"/>
<reference evidence="2 3" key="1">
    <citation type="journal article" date="2023" name="Plants (Basel)">
        <title>Bridging the Gap: Combining Genomics and Transcriptomics Approaches to Understand Stylosanthes scabra, an Orphan Legume from the Brazilian Caatinga.</title>
        <authorList>
            <person name="Ferreira-Neto J.R.C."/>
            <person name="da Silva M.D."/>
            <person name="Binneck E."/>
            <person name="de Melo N.F."/>
            <person name="da Silva R.H."/>
            <person name="de Melo A.L.T.M."/>
            <person name="Pandolfi V."/>
            <person name="Bustamante F.O."/>
            <person name="Brasileiro-Vidal A.C."/>
            <person name="Benko-Iseppon A.M."/>
        </authorList>
    </citation>
    <scope>NUCLEOTIDE SEQUENCE [LARGE SCALE GENOMIC DNA]</scope>
    <source>
        <tissue evidence="2">Leaves</tissue>
    </source>
</reference>
<evidence type="ECO:0000313" key="3">
    <source>
        <dbReference type="Proteomes" id="UP001341840"/>
    </source>
</evidence>
<keyword evidence="3" id="KW-1185">Reference proteome</keyword>
<evidence type="ECO:0000256" key="1">
    <source>
        <dbReference type="SAM" id="MobiDB-lite"/>
    </source>
</evidence>
<feature type="compositionally biased region" description="Low complexity" evidence="1">
    <location>
        <begin position="274"/>
        <end position="287"/>
    </location>
</feature>
<dbReference type="Proteomes" id="UP001341840">
    <property type="component" value="Unassembled WGS sequence"/>
</dbReference>
<feature type="region of interest" description="Disordered" evidence="1">
    <location>
        <begin position="268"/>
        <end position="287"/>
    </location>
</feature>
<gene>
    <name evidence="2" type="ORF">PIB30_083271</name>
</gene>
<protein>
    <submittedName>
        <fullName evidence="2">Uncharacterized protein</fullName>
    </submittedName>
</protein>
<comment type="caution">
    <text evidence="2">The sequence shown here is derived from an EMBL/GenBank/DDBJ whole genome shotgun (WGS) entry which is preliminary data.</text>
</comment>
<name>A0ABU6STV6_9FABA</name>
<accession>A0ABU6STV6</accession>
<evidence type="ECO:0000313" key="2">
    <source>
        <dbReference type="EMBL" id="MED6139378.1"/>
    </source>
</evidence>
<dbReference type="EMBL" id="JASCZI010061726">
    <property type="protein sequence ID" value="MED6139378.1"/>
    <property type="molecule type" value="Genomic_DNA"/>
</dbReference>
<sequence>MWCCVRVDNVVIRLCWNLFGMQVLPAAAAFPTISVRNTMRADGTGDFRFRFKLGGRKYELTLQHLANMWGLVNEGATFKIGNPHETWDAFDKVWEVSHQCDEYYPPPPAVCGFLRAAPTFQATTSLGHTHLWTRILDSLDFDLTRERLIEPSRANTITCKNMHQMRHNLTGQAGEGGDEDEADKDVPMEDAPPRFAAGTSSQAHPETGAPLPVQPDYAELIQRDFQEMRIVMSEGFAALSDRMDSLDIRMTSQCVDVQDLRSKFRNFCDSFPRPGDQGQQDPVPGQD</sequence>